<accession>A0ACC2N879</accession>
<name>A0ACC2N879_9HYME</name>
<sequence>MNNLSEPGILCFVLGATWMLRDEFRAEPQNTRVAAGETALLECGPPRGHPEPLLQWKKNGHVIDFESNKRMTLVDGGNLMISDVKQSDQGRYQCTASNIVGSRESNIATLTVNVKPFFLQKPLNQTILMDQMAEFACRVGGDPPPEILWRRDDGKMPIGRALIRDDKSLRIERVMATDQGTYICEAENGVGAISASATLTVHSRPVFTNFPKDEAVSPGSDVTFACSAKGVPTPSIFWTREGSQELMFPKHSYQERYSVSEDGSLRIRQVSRKDEGHYVCSAISQVGAVTATVFLAVTSNEEVPPPIIELGPSNQTLSLKSNAQMSCRAVGTPTPKVSWHKDGQLVQLGRRITVASNGSLLIGELAGSDAGIYTCVASSESGNTSWSAGLALASSASSGVRRGPEISELPQNPSKPRIVNTTSDSVTITWSPGHEGASSILGYRIEYFSSNLNTGWVLAATGVTDDTFTVSNLKPDTNYVFLVRAENSHGLSLPGPLSDVAHTMGIDQQHTVPQTELIRARDRLNSEILQLREVNPLTSTSVKIIWDILGAPDLVDGLYIRYREMSDKQPEYQMVTVMNAGATSYVLTNLKKYTRYEFFLVPFYKTIEGRPSNVKLSQTLEDVPSSPPENVQVGMINSTSAFVRWSPPPASEHNGQLIGYKIQIKSNSSNKVLGQMNLNATTTSVIINSLLASGGPYVARVAGLTAQGQGPYSNPSVLTMDPSQLSSGGGPARVGGANGEADSDGSGSLLRETWFLVLTIMLLFSCSSVALGAFYVKRRQALGKQLGHLSVPVGTANDICQLNKDSLWLERGWRPSNTLSSGADKDCETKLLNNHHGSQQHGPNSLINSGNSEYAEVNLSTFYNNGRTTLGCLSAGGNGLMGGKPSAPPEPYATTTLCVANRSPDSLLLQQQQETSGGHKSSSSQDSCLKLQQACDYSSLESSGQERAPSAGNRSTLSPSSDNASSLYADEAGRRPNQVHESQQQQLPNWCDMLPPPPEHPPPNGHGTANRALQQQQTFSPHLAKRQQQQQQNGALEYGLGSSSSSSSGASSSSGGCGGKSASPPTPPARVGGTWNGGCHEAGPGGARYTSLPPQTNPPPVPSFPHNFSHYDPYQALENEYESGSLIYGHQQSAARMNRQQKQQQQQQDNGDDWERKSCDSNTHSDVCCSCSESSCLYADTIEYNNQYAQQLQQLNPPTNSNSNACNNRSSSRTRNNTSPRRRNRSASPAYSTDSNYSCIPQRTTACPSVNSHDRLRHNRAKDKVPSFPRSGMYPQHNSSATNSIGSSNSQRYNKLNSLFMSGSNSSNPSETSRLSDHRDS</sequence>
<evidence type="ECO:0000313" key="2">
    <source>
        <dbReference type="Proteomes" id="UP001239111"/>
    </source>
</evidence>
<comment type="caution">
    <text evidence="1">The sequence shown here is derived from an EMBL/GenBank/DDBJ whole genome shotgun (WGS) entry which is preliminary data.</text>
</comment>
<dbReference type="Proteomes" id="UP001239111">
    <property type="component" value="Chromosome 4"/>
</dbReference>
<reference evidence="1" key="1">
    <citation type="submission" date="2023-04" db="EMBL/GenBank/DDBJ databases">
        <title>A chromosome-level genome assembly of the parasitoid wasp Eretmocerus hayati.</title>
        <authorList>
            <person name="Zhong Y."/>
            <person name="Liu S."/>
            <person name="Liu Y."/>
        </authorList>
    </citation>
    <scope>NUCLEOTIDE SEQUENCE</scope>
    <source>
        <strain evidence="1">ZJU_SS_LIU_2023</strain>
    </source>
</reference>
<protein>
    <submittedName>
        <fullName evidence="1">Uncharacterized protein</fullName>
    </submittedName>
</protein>
<gene>
    <name evidence="1" type="ORF">QAD02_008573</name>
</gene>
<organism evidence="1 2">
    <name type="scientific">Eretmocerus hayati</name>
    <dbReference type="NCBI Taxonomy" id="131215"/>
    <lineage>
        <taxon>Eukaryota</taxon>
        <taxon>Metazoa</taxon>
        <taxon>Ecdysozoa</taxon>
        <taxon>Arthropoda</taxon>
        <taxon>Hexapoda</taxon>
        <taxon>Insecta</taxon>
        <taxon>Pterygota</taxon>
        <taxon>Neoptera</taxon>
        <taxon>Endopterygota</taxon>
        <taxon>Hymenoptera</taxon>
        <taxon>Apocrita</taxon>
        <taxon>Proctotrupomorpha</taxon>
        <taxon>Chalcidoidea</taxon>
        <taxon>Aphelinidae</taxon>
        <taxon>Aphelininae</taxon>
        <taxon>Eretmocerus</taxon>
    </lineage>
</organism>
<evidence type="ECO:0000313" key="1">
    <source>
        <dbReference type="EMBL" id="KAJ8666911.1"/>
    </source>
</evidence>
<dbReference type="EMBL" id="CM056744">
    <property type="protein sequence ID" value="KAJ8666911.1"/>
    <property type="molecule type" value="Genomic_DNA"/>
</dbReference>
<proteinExistence type="predicted"/>
<keyword evidence="2" id="KW-1185">Reference proteome</keyword>